<feature type="compositionally biased region" description="Basic and acidic residues" evidence="2">
    <location>
        <begin position="637"/>
        <end position="650"/>
    </location>
</feature>
<dbReference type="InterPro" id="IPR055414">
    <property type="entry name" value="LRR_R13L4/SHOC2-like"/>
</dbReference>
<evidence type="ECO:0000256" key="1">
    <source>
        <dbReference type="ARBA" id="ARBA00022737"/>
    </source>
</evidence>
<evidence type="ECO:0000313" key="6">
    <source>
        <dbReference type="Proteomes" id="UP000257109"/>
    </source>
</evidence>
<dbReference type="OrthoDB" id="1934998at2759"/>
<dbReference type="Pfam" id="PF23598">
    <property type="entry name" value="LRR_14"/>
    <property type="match status" value="2"/>
</dbReference>
<keyword evidence="1" id="KW-0677">Repeat</keyword>
<dbReference type="SUPFAM" id="SSF52058">
    <property type="entry name" value="L domain-like"/>
    <property type="match status" value="1"/>
</dbReference>
<proteinExistence type="predicted"/>
<feature type="domain" description="Disease resistance protein winged helix" evidence="3">
    <location>
        <begin position="174"/>
        <end position="222"/>
    </location>
</feature>
<name>A0A371GLB9_MUCPR</name>
<feature type="non-terminal residue" evidence="5">
    <location>
        <position position="1055"/>
    </location>
</feature>
<dbReference type="PANTHER" id="PTHR47186">
    <property type="entry name" value="LEUCINE-RICH REPEAT-CONTAINING PROTEIN 57"/>
    <property type="match status" value="1"/>
</dbReference>
<evidence type="ECO:0000313" key="5">
    <source>
        <dbReference type="EMBL" id="RDX91326.1"/>
    </source>
</evidence>
<dbReference type="Pfam" id="PF23559">
    <property type="entry name" value="WHD_DRP"/>
    <property type="match status" value="2"/>
</dbReference>
<reference evidence="5" key="1">
    <citation type="submission" date="2018-05" db="EMBL/GenBank/DDBJ databases">
        <title>Draft genome of Mucuna pruriens seed.</title>
        <authorList>
            <person name="Nnadi N.E."/>
            <person name="Vos R."/>
            <person name="Hasami M.H."/>
            <person name="Devisetty U.K."/>
            <person name="Aguiy J.C."/>
        </authorList>
    </citation>
    <scope>NUCLEOTIDE SEQUENCE [LARGE SCALE GENOMIC DNA]</scope>
    <source>
        <strain evidence="5">JCA_2017</strain>
    </source>
</reference>
<sequence length="1055" mass="121673">MEIMRLNWKMSIRTNPMKAVAVLLKRVRNARTIFLERARDEPFGESFGGKLEKLTRELNKIKEVFMRVKKNEDELLDILTEVDGHLRKLEKKKLDEKMDGICKRIRDCAHKLLPMDAFDPSEKDQKSIEIVQSHDSSSSQHNNQLLLAQDTNPMLKKYPRPEFNLQRCLLSLLVFPEDGVIKKRHSIYWWIGQGLLGYTTEKPAEEIGEEVFDELLKSNLIVPYGNGKCPLVNKFQINPHFRSHLNSLVLREHAHHLGFYLEINHGPTSLVIEQQKVTLGHLKYNRGIDSVFNVGVSYLNFRSQWLSKMKNIQALQLGRWQDSPSHHIEVVSHEFLKELKNLKGLTYLSLRGISRIPELPPSIAQHERLEILDLKACHNLETLPNDISSMKSLTHLILSQCYLLEGMPKGIEKLTQLQVLKGFLIGNSRNTSCRILDLANMKSLRRLSIHIGNGAVIKDREFDSLGELPALEHLKISWGVSDTRYSEIQIILPSSLKKLHLEGFRGQKIPEWLKPSSKLPGGFKELNITGGKLESMNHEKDRNQWSMEIVRLKYLEHLKVDLTNLQRLFPSLRKMSIRTNRMKAVPVLMRRVRSARIVFLKRKMDESFDEKLKQLMWELNKITELFMEVRKDEDKLLDDHKSSEEVHSHDPSSSQHKNNELQAQDLNLLWESYRKLGSKAKQCLPSLSVFPQDAVIKRRQTIYWWIGQGLVTNTTKKTAEEMGEAVIHQLLKFNVIAPHGNGKCPVVNKFKINPHFRHELESSLSRENQQQLGFYLRILFYPTWLVLQQKKVILGDGDRLKHDDLIHTVFNVGASNLDFGSQWLSKLKNLVLLQLGRWQDSQKHHIEVGSEIFLNEAIEVSQSSWDIRISKLPPSIAKLQRLQVLDLKACHNLETLPRDIVSMTSLTHLILSQCYFLEGMPKEIEKLTHLQVLKGFVLDSTNKIPLRISDLANLKHLRRLSIHIGSEAVIKDREFESLGELSALEHLKISWGVSDIMYSDIQIILPSSLKKLHLECFPRQKIPEWLKPSKSPQGLKQLKITGGKITISTTKLFPT</sequence>
<protein>
    <submittedName>
        <fullName evidence="5">Disease resistance RPP13-like protein 4</fullName>
    </submittedName>
</protein>
<dbReference type="PANTHER" id="PTHR47186:SF45">
    <property type="entry name" value="DISEASE RESISTANCE RPP13-LIKE PROTEIN 1"/>
    <property type="match status" value="1"/>
</dbReference>
<feature type="domain" description="Disease resistance R13L4/SHOC-2-like LRR" evidence="4">
    <location>
        <begin position="826"/>
        <end position="1040"/>
    </location>
</feature>
<evidence type="ECO:0000259" key="3">
    <source>
        <dbReference type="Pfam" id="PF23559"/>
    </source>
</evidence>
<accession>A0A371GLB9</accession>
<dbReference type="Proteomes" id="UP000257109">
    <property type="component" value="Unassembled WGS sequence"/>
</dbReference>
<feature type="domain" description="Disease resistance protein winged helix" evidence="3">
    <location>
        <begin position="689"/>
        <end position="737"/>
    </location>
</feature>
<dbReference type="InterPro" id="IPR058922">
    <property type="entry name" value="WHD_DRP"/>
</dbReference>
<organism evidence="5 6">
    <name type="scientific">Mucuna pruriens</name>
    <name type="common">Velvet bean</name>
    <name type="synonym">Dolichos pruriens</name>
    <dbReference type="NCBI Taxonomy" id="157652"/>
    <lineage>
        <taxon>Eukaryota</taxon>
        <taxon>Viridiplantae</taxon>
        <taxon>Streptophyta</taxon>
        <taxon>Embryophyta</taxon>
        <taxon>Tracheophyta</taxon>
        <taxon>Spermatophyta</taxon>
        <taxon>Magnoliopsida</taxon>
        <taxon>eudicotyledons</taxon>
        <taxon>Gunneridae</taxon>
        <taxon>Pentapetalae</taxon>
        <taxon>rosids</taxon>
        <taxon>fabids</taxon>
        <taxon>Fabales</taxon>
        <taxon>Fabaceae</taxon>
        <taxon>Papilionoideae</taxon>
        <taxon>50 kb inversion clade</taxon>
        <taxon>NPAAA clade</taxon>
        <taxon>indigoferoid/millettioid clade</taxon>
        <taxon>Phaseoleae</taxon>
        <taxon>Mucuna</taxon>
    </lineage>
</organism>
<feature type="domain" description="Disease resistance R13L4/SHOC-2-like LRR" evidence="4">
    <location>
        <begin position="329"/>
        <end position="517"/>
    </location>
</feature>
<keyword evidence="6" id="KW-1185">Reference proteome</keyword>
<dbReference type="Gene3D" id="3.80.10.10">
    <property type="entry name" value="Ribonuclease Inhibitor"/>
    <property type="match status" value="2"/>
</dbReference>
<dbReference type="InterPro" id="IPR032675">
    <property type="entry name" value="LRR_dom_sf"/>
</dbReference>
<dbReference type="AlphaFoldDB" id="A0A371GLB9"/>
<feature type="region of interest" description="Disordered" evidence="2">
    <location>
        <begin position="637"/>
        <end position="658"/>
    </location>
</feature>
<comment type="caution">
    <text evidence="5">The sequence shown here is derived from an EMBL/GenBank/DDBJ whole genome shotgun (WGS) entry which is preliminary data.</text>
</comment>
<gene>
    <name evidence="5" type="primary">RPP13L4</name>
    <name evidence="5" type="ORF">CR513_26712</name>
</gene>
<evidence type="ECO:0000259" key="4">
    <source>
        <dbReference type="Pfam" id="PF23598"/>
    </source>
</evidence>
<feature type="non-terminal residue" evidence="5">
    <location>
        <position position="1"/>
    </location>
</feature>
<dbReference type="SUPFAM" id="SSF52047">
    <property type="entry name" value="RNI-like"/>
    <property type="match status" value="1"/>
</dbReference>
<dbReference type="EMBL" id="QJKJ01005154">
    <property type="protein sequence ID" value="RDX91326.1"/>
    <property type="molecule type" value="Genomic_DNA"/>
</dbReference>
<evidence type="ECO:0000256" key="2">
    <source>
        <dbReference type="SAM" id="MobiDB-lite"/>
    </source>
</evidence>